<dbReference type="PROSITE" id="PS50262">
    <property type="entry name" value="G_PROTEIN_RECEP_F1_2"/>
    <property type="match status" value="1"/>
</dbReference>
<sequence length="367" mass="41947">MNQTKESHLFNEPWNVRSKEFVIAVTLLGLILIIGLLGNGIVVAVISNLRRRGQKTSVQLFLLNLAVSDLMVCLLCIPLTIFTNFYHPKDMTRRDYGFCKLARFMQYLNPIISVSLMTAISIDRYMTFVKQELTCINRPWYLRPAWLIVFAWVYGTVQCLPIFYTSDFIRLDYNNSTIYYCSTTQGQSLEGTIYLVASVLLGFVIPLAVLTISYRKIIKVISTRNRRLAASAGDISSPKITNAKLLEKSRRRVLRVLVIVVICFVVCWLPFALYFGLLVQHLREFPNVMDPVRLITYGLGISNSVCNPFIYFFNVCGKSYRSMKSRFLEVLGRRERLSSQRVVTRSLSSRSACITKQDEARSRGVGC</sequence>
<dbReference type="SUPFAM" id="SSF81321">
    <property type="entry name" value="Family A G protein-coupled receptor-like"/>
    <property type="match status" value="1"/>
</dbReference>
<keyword evidence="2 8" id="KW-0812">Transmembrane</keyword>
<evidence type="ECO:0000256" key="5">
    <source>
        <dbReference type="ARBA" id="ARBA00023136"/>
    </source>
</evidence>
<protein>
    <recommendedName>
        <fullName evidence="9">G-protein coupled receptors family 1 profile domain-containing protein</fullName>
    </recommendedName>
</protein>
<feature type="transmembrane region" description="Helical" evidence="8">
    <location>
        <begin position="295"/>
        <end position="316"/>
    </location>
</feature>
<dbReference type="PRINTS" id="PR00237">
    <property type="entry name" value="GPCRRHODOPSN"/>
</dbReference>
<accession>A0ABN8R9T3</accession>
<dbReference type="Proteomes" id="UP001159405">
    <property type="component" value="Unassembled WGS sequence"/>
</dbReference>
<dbReference type="PANTHER" id="PTHR45695:SF9">
    <property type="entry name" value="LEUCOKININ RECEPTOR"/>
    <property type="match status" value="1"/>
</dbReference>
<feature type="transmembrane region" description="Helical" evidence="8">
    <location>
        <begin position="21"/>
        <end position="49"/>
    </location>
</feature>
<keyword evidence="6" id="KW-0675">Receptor</keyword>
<feature type="transmembrane region" description="Helical" evidence="8">
    <location>
        <begin position="61"/>
        <end position="87"/>
    </location>
</feature>
<evidence type="ECO:0000313" key="10">
    <source>
        <dbReference type="EMBL" id="CAH3175422.1"/>
    </source>
</evidence>
<evidence type="ECO:0000256" key="2">
    <source>
        <dbReference type="ARBA" id="ARBA00022692"/>
    </source>
</evidence>
<keyword evidence="3 8" id="KW-1133">Transmembrane helix</keyword>
<dbReference type="InterPro" id="IPR017452">
    <property type="entry name" value="GPCR_Rhodpsn_7TM"/>
</dbReference>
<comment type="subcellular location">
    <subcellularLocation>
        <location evidence="1">Membrane</location>
        <topology evidence="1">Multi-pass membrane protein</topology>
    </subcellularLocation>
</comment>
<keyword evidence="4" id="KW-0297">G-protein coupled receptor</keyword>
<evidence type="ECO:0000256" key="1">
    <source>
        <dbReference type="ARBA" id="ARBA00004141"/>
    </source>
</evidence>
<dbReference type="Pfam" id="PF00001">
    <property type="entry name" value="7tm_1"/>
    <property type="match status" value="1"/>
</dbReference>
<dbReference type="Gene3D" id="1.20.1070.10">
    <property type="entry name" value="Rhodopsin 7-helix transmembrane proteins"/>
    <property type="match status" value="1"/>
</dbReference>
<feature type="transmembrane region" description="Helical" evidence="8">
    <location>
        <begin position="253"/>
        <end position="275"/>
    </location>
</feature>
<evidence type="ECO:0000256" key="3">
    <source>
        <dbReference type="ARBA" id="ARBA00022989"/>
    </source>
</evidence>
<keyword evidence="5 8" id="KW-0472">Membrane</keyword>
<evidence type="ECO:0000259" key="9">
    <source>
        <dbReference type="PROSITE" id="PS50262"/>
    </source>
</evidence>
<dbReference type="PANTHER" id="PTHR45695">
    <property type="entry name" value="LEUCOKININ RECEPTOR-RELATED"/>
    <property type="match status" value="1"/>
</dbReference>
<reference evidence="10 11" key="1">
    <citation type="submission" date="2022-05" db="EMBL/GenBank/DDBJ databases">
        <authorList>
            <consortium name="Genoscope - CEA"/>
            <person name="William W."/>
        </authorList>
    </citation>
    <scope>NUCLEOTIDE SEQUENCE [LARGE SCALE GENOMIC DNA]</scope>
</reference>
<feature type="transmembrane region" description="Helical" evidence="8">
    <location>
        <begin position="107"/>
        <end position="125"/>
    </location>
</feature>
<feature type="domain" description="G-protein coupled receptors family 1 profile" evidence="9">
    <location>
        <begin position="38"/>
        <end position="311"/>
    </location>
</feature>
<gene>
    <name evidence="10" type="ORF">PLOB_00016932</name>
</gene>
<evidence type="ECO:0000256" key="7">
    <source>
        <dbReference type="ARBA" id="ARBA00023224"/>
    </source>
</evidence>
<dbReference type="EMBL" id="CALNXK010000200">
    <property type="protein sequence ID" value="CAH3175422.1"/>
    <property type="molecule type" value="Genomic_DNA"/>
</dbReference>
<name>A0ABN8R9T3_9CNID</name>
<feature type="transmembrane region" description="Helical" evidence="8">
    <location>
        <begin position="145"/>
        <end position="164"/>
    </location>
</feature>
<dbReference type="InterPro" id="IPR000276">
    <property type="entry name" value="GPCR_Rhodpsn"/>
</dbReference>
<dbReference type="CDD" id="cd00637">
    <property type="entry name" value="7tm_classA_rhodopsin-like"/>
    <property type="match status" value="1"/>
</dbReference>
<proteinExistence type="predicted"/>
<keyword evidence="7" id="KW-0807">Transducer</keyword>
<keyword evidence="11" id="KW-1185">Reference proteome</keyword>
<evidence type="ECO:0000313" key="11">
    <source>
        <dbReference type="Proteomes" id="UP001159405"/>
    </source>
</evidence>
<evidence type="ECO:0000256" key="6">
    <source>
        <dbReference type="ARBA" id="ARBA00023170"/>
    </source>
</evidence>
<evidence type="ECO:0000256" key="4">
    <source>
        <dbReference type="ARBA" id="ARBA00023040"/>
    </source>
</evidence>
<comment type="caution">
    <text evidence="10">The sequence shown here is derived from an EMBL/GenBank/DDBJ whole genome shotgun (WGS) entry which is preliminary data.</text>
</comment>
<feature type="transmembrane region" description="Helical" evidence="8">
    <location>
        <begin position="193"/>
        <end position="214"/>
    </location>
</feature>
<evidence type="ECO:0000256" key="8">
    <source>
        <dbReference type="SAM" id="Phobius"/>
    </source>
</evidence>
<organism evidence="10 11">
    <name type="scientific">Porites lobata</name>
    <dbReference type="NCBI Taxonomy" id="104759"/>
    <lineage>
        <taxon>Eukaryota</taxon>
        <taxon>Metazoa</taxon>
        <taxon>Cnidaria</taxon>
        <taxon>Anthozoa</taxon>
        <taxon>Hexacorallia</taxon>
        <taxon>Scleractinia</taxon>
        <taxon>Fungiina</taxon>
        <taxon>Poritidae</taxon>
        <taxon>Porites</taxon>
    </lineage>
</organism>